<dbReference type="PROSITE" id="PS51399">
    <property type="entry name" value="SEP"/>
    <property type="match status" value="1"/>
</dbReference>
<feature type="non-terminal residue" evidence="2">
    <location>
        <position position="82"/>
    </location>
</feature>
<dbReference type="Proteomes" id="UP000663874">
    <property type="component" value="Unassembled WGS sequence"/>
</dbReference>
<reference evidence="2" key="1">
    <citation type="submission" date="2021-02" db="EMBL/GenBank/DDBJ databases">
        <authorList>
            <person name="Nowell W R."/>
        </authorList>
    </citation>
    <scope>NUCLEOTIDE SEQUENCE</scope>
</reference>
<gene>
    <name evidence="2" type="ORF">FNK824_LOCUS38547</name>
</gene>
<name>A0A820EPQ7_9BILA</name>
<feature type="domain" description="SEP" evidence="1">
    <location>
        <begin position="1"/>
        <end position="12"/>
    </location>
</feature>
<protein>
    <recommendedName>
        <fullName evidence="1">SEP domain-containing protein</fullName>
    </recommendedName>
</protein>
<dbReference type="EMBL" id="CAJOBE010022277">
    <property type="protein sequence ID" value="CAF4249493.1"/>
    <property type="molecule type" value="Genomic_DNA"/>
</dbReference>
<evidence type="ECO:0000313" key="3">
    <source>
        <dbReference type="Proteomes" id="UP000663874"/>
    </source>
</evidence>
<dbReference type="AlphaFoldDB" id="A0A820EPQ7"/>
<evidence type="ECO:0000313" key="2">
    <source>
        <dbReference type="EMBL" id="CAF4249493.1"/>
    </source>
</evidence>
<organism evidence="2 3">
    <name type="scientific">Rotaria sordida</name>
    <dbReference type="NCBI Taxonomy" id="392033"/>
    <lineage>
        <taxon>Eukaryota</taxon>
        <taxon>Metazoa</taxon>
        <taxon>Spiralia</taxon>
        <taxon>Gnathifera</taxon>
        <taxon>Rotifera</taxon>
        <taxon>Eurotatoria</taxon>
        <taxon>Bdelloidea</taxon>
        <taxon>Philodinida</taxon>
        <taxon>Philodinidae</taxon>
        <taxon>Rotaria</taxon>
    </lineage>
</organism>
<comment type="caution">
    <text evidence="2">The sequence shown here is derived from an EMBL/GenBank/DDBJ whole genome shotgun (WGS) entry which is preliminary data.</text>
</comment>
<proteinExistence type="predicted"/>
<feature type="non-terminal residue" evidence="2">
    <location>
        <position position="1"/>
    </location>
</feature>
<evidence type="ECO:0000259" key="1">
    <source>
        <dbReference type="PROSITE" id="PS51399"/>
    </source>
</evidence>
<accession>A0A820EPQ7</accession>
<dbReference type="InterPro" id="IPR012989">
    <property type="entry name" value="SEP_domain"/>
</dbReference>
<sequence>VRLEDHHSEEYKRVAPTFKPFGGSGNTVGFSGPGQIPLKSSTASSVNTTLNSLDGNNLEKLAEKYLKTSSSSSTTIRLRLPD</sequence>